<dbReference type="GO" id="GO:0042910">
    <property type="term" value="F:xenobiotic transmembrane transporter activity"/>
    <property type="evidence" value="ECO:0007669"/>
    <property type="project" value="InterPro"/>
</dbReference>
<keyword evidence="2" id="KW-0812">Transmembrane</keyword>
<evidence type="ECO:0000256" key="1">
    <source>
        <dbReference type="ARBA" id="ARBA00010199"/>
    </source>
</evidence>
<sequence>MPKVFQFVQEKLELKDFKNELKTLLITSIPLVFGCLSQVFFPIISTIFCGHLGETELDGVSLANSLIYVLVLSSSEGLTSACDTLFPQLNGGNNKKKIGILMQK</sequence>
<feature type="non-terminal residue" evidence="3">
    <location>
        <position position="1"/>
    </location>
</feature>
<dbReference type="InterPro" id="IPR002528">
    <property type="entry name" value="MATE_fam"/>
</dbReference>
<proteinExistence type="inferred from homology"/>
<organism evidence="3 4">
    <name type="scientific">Brachionus calyciflorus</name>
    <dbReference type="NCBI Taxonomy" id="104777"/>
    <lineage>
        <taxon>Eukaryota</taxon>
        <taxon>Metazoa</taxon>
        <taxon>Spiralia</taxon>
        <taxon>Gnathifera</taxon>
        <taxon>Rotifera</taxon>
        <taxon>Eurotatoria</taxon>
        <taxon>Monogononta</taxon>
        <taxon>Pseudotrocha</taxon>
        <taxon>Ploima</taxon>
        <taxon>Brachionidae</taxon>
        <taxon>Brachionus</taxon>
    </lineage>
</organism>
<name>A0A814K8R2_9BILA</name>
<evidence type="ECO:0000313" key="4">
    <source>
        <dbReference type="Proteomes" id="UP000663879"/>
    </source>
</evidence>
<dbReference type="OrthoDB" id="2126698at2759"/>
<evidence type="ECO:0000256" key="2">
    <source>
        <dbReference type="SAM" id="Phobius"/>
    </source>
</evidence>
<comment type="similarity">
    <text evidence="1">Belongs to the multi antimicrobial extrusion (MATE) (TC 2.A.66.1) family.</text>
</comment>
<dbReference type="GO" id="GO:0016020">
    <property type="term" value="C:membrane"/>
    <property type="evidence" value="ECO:0007669"/>
    <property type="project" value="InterPro"/>
</dbReference>
<dbReference type="Pfam" id="PF01554">
    <property type="entry name" value="MatE"/>
    <property type="match status" value="1"/>
</dbReference>
<dbReference type="PANTHER" id="PTHR11206">
    <property type="entry name" value="MULTIDRUG RESISTANCE PROTEIN"/>
    <property type="match status" value="1"/>
</dbReference>
<keyword evidence="2" id="KW-1133">Transmembrane helix</keyword>
<dbReference type="GO" id="GO:0015297">
    <property type="term" value="F:antiporter activity"/>
    <property type="evidence" value="ECO:0007669"/>
    <property type="project" value="InterPro"/>
</dbReference>
<comment type="caution">
    <text evidence="3">The sequence shown here is derived from an EMBL/GenBank/DDBJ whole genome shotgun (WGS) entry which is preliminary data.</text>
</comment>
<keyword evidence="4" id="KW-1185">Reference proteome</keyword>
<evidence type="ECO:0000313" key="3">
    <source>
        <dbReference type="EMBL" id="CAF1046091.1"/>
    </source>
</evidence>
<dbReference type="EMBL" id="CAJNOC010005223">
    <property type="protein sequence ID" value="CAF1046091.1"/>
    <property type="molecule type" value="Genomic_DNA"/>
</dbReference>
<feature type="transmembrane region" description="Helical" evidence="2">
    <location>
        <begin position="21"/>
        <end position="41"/>
    </location>
</feature>
<dbReference type="Proteomes" id="UP000663879">
    <property type="component" value="Unassembled WGS sequence"/>
</dbReference>
<reference evidence="3" key="1">
    <citation type="submission" date="2021-02" db="EMBL/GenBank/DDBJ databases">
        <authorList>
            <person name="Nowell W R."/>
        </authorList>
    </citation>
    <scope>NUCLEOTIDE SEQUENCE</scope>
    <source>
        <strain evidence="3">Ploen Becks lab</strain>
    </source>
</reference>
<protein>
    <submittedName>
        <fullName evidence="3">Uncharacterized protein</fullName>
    </submittedName>
</protein>
<accession>A0A814K8R2</accession>
<keyword evidence="2" id="KW-0472">Membrane</keyword>
<dbReference type="PROSITE" id="PS51257">
    <property type="entry name" value="PROKAR_LIPOPROTEIN"/>
    <property type="match status" value="1"/>
</dbReference>
<gene>
    <name evidence="3" type="ORF">OXX778_LOCUS18592</name>
</gene>
<dbReference type="AlphaFoldDB" id="A0A814K8R2"/>